<dbReference type="RefSeq" id="WP_130598692.1">
    <property type="nucleotide sequence ID" value="NZ_CP036200.1"/>
</dbReference>
<dbReference type="OrthoDB" id="9807923at2"/>
<reference evidence="1 2" key="1">
    <citation type="submission" date="2019-02" db="EMBL/GenBank/DDBJ databases">
        <title>Shewanella sp. D4-2 isolated from Dokdo Island.</title>
        <authorList>
            <person name="Baek K."/>
        </authorList>
    </citation>
    <scope>NUCLEOTIDE SEQUENCE [LARGE SCALE GENOMIC DNA]</scope>
    <source>
        <strain evidence="1 2">D4-2</strain>
    </source>
</reference>
<proteinExistence type="predicted"/>
<dbReference type="Pfam" id="PF10604">
    <property type="entry name" value="Polyketide_cyc2"/>
    <property type="match status" value="1"/>
</dbReference>
<dbReference type="SUPFAM" id="SSF55961">
    <property type="entry name" value="Bet v1-like"/>
    <property type="match status" value="1"/>
</dbReference>
<accession>A0A411PG21</accession>
<dbReference type="Proteomes" id="UP000291106">
    <property type="component" value="Chromosome"/>
</dbReference>
<evidence type="ECO:0000313" key="1">
    <source>
        <dbReference type="EMBL" id="QBF82501.1"/>
    </source>
</evidence>
<keyword evidence="2" id="KW-1185">Reference proteome</keyword>
<dbReference type="InterPro" id="IPR023393">
    <property type="entry name" value="START-like_dom_sf"/>
</dbReference>
<dbReference type="KEGG" id="smai:EXU30_07160"/>
<dbReference type="AlphaFoldDB" id="A0A411PG21"/>
<dbReference type="InterPro" id="IPR019587">
    <property type="entry name" value="Polyketide_cyclase/dehydratase"/>
</dbReference>
<gene>
    <name evidence="1" type="ORF">EXU30_07160</name>
</gene>
<dbReference type="Gene3D" id="3.30.530.20">
    <property type="match status" value="1"/>
</dbReference>
<name>A0A411PG21_9GAMM</name>
<protein>
    <submittedName>
        <fullName evidence="1">Polyketide cyclase</fullName>
    </submittedName>
</protein>
<organism evidence="1 2">
    <name type="scientific">Shewanella maritima</name>
    <dbReference type="NCBI Taxonomy" id="2520507"/>
    <lineage>
        <taxon>Bacteria</taxon>
        <taxon>Pseudomonadati</taxon>
        <taxon>Pseudomonadota</taxon>
        <taxon>Gammaproteobacteria</taxon>
        <taxon>Alteromonadales</taxon>
        <taxon>Shewanellaceae</taxon>
        <taxon>Shewanella</taxon>
    </lineage>
</organism>
<evidence type="ECO:0000313" key="2">
    <source>
        <dbReference type="Proteomes" id="UP000291106"/>
    </source>
</evidence>
<dbReference type="CDD" id="cd07818">
    <property type="entry name" value="SRPBCC_1"/>
    <property type="match status" value="1"/>
</dbReference>
<dbReference type="EMBL" id="CP036200">
    <property type="protein sequence ID" value="QBF82501.1"/>
    <property type="molecule type" value="Genomic_DNA"/>
</dbReference>
<sequence>MLKKLAIVLAAFIALPFIVALFVKTDYSVERSVVIDKSLPQVFSYVRLLKNQDNFSKWAQMDPAMEKTYRGIDGTPGFVSAWSSENPDVGVGEQEIIAIEEGKRIDYELRFISPFESVSPAYMTTEALGSSQTKVAWGFSGHMDYPMNLLFLFMDFETIIGNDLQIGLDNLKVVVEK</sequence>